<gene>
    <name evidence="1" type="ORF">DXT99_17170</name>
</gene>
<comment type="caution">
    <text evidence="1">The sequence shown here is derived from an EMBL/GenBank/DDBJ whole genome shotgun (WGS) entry which is preliminary data.</text>
</comment>
<name>A0A3D8L9I2_9BACT</name>
<dbReference type="Proteomes" id="UP000256708">
    <property type="component" value="Unassembled WGS sequence"/>
</dbReference>
<sequence length="96" mass="10487">MLIVVLCLSIRGDSLSSGIRPTVSLFLSELSRPRGLVLGEGAHFKGIALRVFLRQGAAAHAAPKNLQIEGLYPQALNPKTVNSFTPCGKHWKFVYR</sequence>
<organism evidence="1 2">
    <name type="scientific">Pontibacter diazotrophicus</name>
    <dbReference type="NCBI Taxonomy" id="1400979"/>
    <lineage>
        <taxon>Bacteria</taxon>
        <taxon>Pseudomonadati</taxon>
        <taxon>Bacteroidota</taxon>
        <taxon>Cytophagia</taxon>
        <taxon>Cytophagales</taxon>
        <taxon>Hymenobacteraceae</taxon>
        <taxon>Pontibacter</taxon>
    </lineage>
</organism>
<evidence type="ECO:0000313" key="2">
    <source>
        <dbReference type="Proteomes" id="UP000256708"/>
    </source>
</evidence>
<protein>
    <submittedName>
        <fullName evidence="1">Uncharacterized protein</fullName>
    </submittedName>
</protein>
<dbReference type="EMBL" id="QRGR01000019">
    <property type="protein sequence ID" value="RDV14028.1"/>
    <property type="molecule type" value="Genomic_DNA"/>
</dbReference>
<evidence type="ECO:0000313" key="1">
    <source>
        <dbReference type="EMBL" id="RDV14028.1"/>
    </source>
</evidence>
<proteinExistence type="predicted"/>
<dbReference type="AlphaFoldDB" id="A0A3D8L9I2"/>
<reference evidence="2" key="1">
    <citation type="submission" date="2018-08" db="EMBL/GenBank/DDBJ databases">
        <authorList>
            <person name="Liu Z.-W."/>
            <person name="Du Z.-J."/>
        </authorList>
    </citation>
    <scope>NUCLEOTIDE SEQUENCE [LARGE SCALE GENOMIC DNA]</scope>
    <source>
        <strain evidence="2">H4X</strain>
    </source>
</reference>
<accession>A0A3D8L9I2</accession>
<keyword evidence="2" id="KW-1185">Reference proteome</keyword>